<protein>
    <submittedName>
        <fullName evidence="2">Uncharacterized protein</fullName>
    </submittedName>
</protein>
<dbReference type="AlphaFoldDB" id="A0A0E0F4C5"/>
<organism evidence="2">
    <name type="scientific">Oryza meridionalis</name>
    <dbReference type="NCBI Taxonomy" id="40149"/>
    <lineage>
        <taxon>Eukaryota</taxon>
        <taxon>Viridiplantae</taxon>
        <taxon>Streptophyta</taxon>
        <taxon>Embryophyta</taxon>
        <taxon>Tracheophyta</taxon>
        <taxon>Spermatophyta</taxon>
        <taxon>Magnoliopsida</taxon>
        <taxon>Liliopsida</taxon>
        <taxon>Poales</taxon>
        <taxon>Poaceae</taxon>
        <taxon>BOP clade</taxon>
        <taxon>Oryzoideae</taxon>
        <taxon>Oryzeae</taxon>
        <taxon>Oryzinae</taxon>
        <taxon>Oryza</taxon>
    </lineage>
</organism>
<name>A0A0E0F4C5_9ORYZ</name>
<evidence type="ECO:0000256" key="1">
    <source>
        <dbReference type="SAM" id="MobiDB-lite"/>
    </source>
</evidence>
<reference evidence="2" key="1">
    <citation type="submission" date="2015-04" db="UniProtKB">
        <authorList>
            <consortium name="EnsemblPlants"/>
        </authorList>
    </citation>
    <scope>IDENTIFICATION</scope>
</reference>
<dbReference type="Proteomes" id="UP000008021">
    <property type="component" value="Chromosome 11"/>
</dbReference>
<evidence type="ECO:0000313" key="2">
    <source>
        <dbReference type="EnsemblPlants" id="OMERI11G07480.1"/>
    </source>
</evidence>
<accession>A0A0E0F4C5</accession>
<dbReference type="HOGENOM" id="CLU_154883_0_0_1"/>
<evidence type="ECO:0000313" key="3">
    <source>
        <dbReference type="Proteomes" id="UP000008021"/>
    </source>
</evidence>
<feature type="compositionally biased region" description="Acidic residues" evidence="1">
    <location>
        <begin position="37"/>
        <end position="48"/>
    </location>
</feature>
<feature type="compositionally biased region" description="Basic and acidic residues" evidence="1">
    <location>
        <begin position="49"/>
        <end position="58"/>
    </location>
</feature>
<feature type="region of interest" description="Disordered" evidence="1">
    <location>
        <begin position="26"/>
        <end position="98"/>
    </location>
</feature>
<reference evidence="2" key="2">
    <citation type="submission" date="2018-05" db="EMBL/GenBank/DDBJ databases">
        <title>OmerRS3 (Oryza meridionalis Reference Sequence Version 3).</title>
        <authorList>
            <person name="Zhang J."/>
            <person name="Kudrna D."/>
            <person name="Lee S."/>
            <person name="Talag J."/>
            <person name="Welchert J."/>
            <person name="Wing R.A."/>
        </authorList>
    </citation>
    <scope>NUCLEOTIDE SEQUENCE [LARGE SCALE GENOMIC DNA]</scope>
    <source>
        <strain evidence="2">cv. OR44</strain>
    </source>
</reference>
<dbReference type="EnsemblPlants" id="OMERI11G07480.1">
    <property type="protein sequence ID" value="OMERI11G07480.1"/>
    <property type="gene ID" value="OMERI11G07480"/>
</dbReference>
<sequence length="124" mass="13262">MEDHCGEGNNGGIRISSDELCKHLRIRDGGREHQDGVDDEAGEEEEEPKLEHDKHEGHSMAGSAATSNLGSEGQGAKRPRILSGCSPRAPSPPHPMGAVAQRVVDVATNLPATRGDEETDMMKK</sequence>
<keyword evidence="3" id="KW-1185">Reference proteome</keyword>
<proteinExistence type="predicted"/>
<feature type="compositionally biased region" description="Basic and acidic residues" evidence="1">
    <location>
        <begin position="26"/>
        <end position="36"/>
    </location>
</feature>
<dbReference type="Gramene" id="OMERI11G07480.1">
    <property type="protein sequence ID" value="OMERI11G07480.1"/>
    <property type="gene ID" value="OMERI11G07480"/>
</dbReference>